<reference evidence="2" key="1">
    <citation type="journal article" date="2014" name="Int. J. Syst. Evol. Microbiol.">
        <title>Complete genome sequence of Corynebacterium casei LMG S-19264T (=DSM 44701T), isolated from a smear-ripened cheese.</title>
        <authorList>
            <consortium name="US DOE Joint Genome Institute (JGI-PGF)"/>
            <person name="Walter F."/>
            <person name="Albersmeier A."/>
            <person name="Kalinowski J."/>
            <person name="Ruckert C."/>
        </authorList>
    </citation>
    <scope>NUCLEOTIDE SEQUENCE</scope>
    <source>
        <strain evidence="2">VKM Ac-2007</strain>
    </source>
</reference>
<dbReference type="Pfam" id="PF12697">
    <property type="entry name" value="Abhydrolase_6"/>
    <property type="match status" value="1"/>
</dbReference>
<dbReference type="Proteomes" id="UP001143474">
    <property type="component" value="Unassembled WGS sequence"/>
</dbReference>
<accession>A0A9W6IAN5</accession>
<protein>
    <submittedName>
        <fullName evidence="2">Alpha/beta hydrolase</fullName>
    </submittedName>
</protein>
<dbReference type="InterPro" id="IPR000073">
    <property type="entry name" value="AB_hydrolase_1"/>
</dbReference>
<comment type="caution">
    <text evidence="2">The sequence shown here is derived from an EMBL/GenBank/DDBJ whole genome shotgun (WGS) entry which is preliminary data.</text>
</comment>
<dbReference type="GO" id="GO:0016787">
    <property type="term" value="F:hydrolase activity"/>
    <property type="evidence" value="ECO:0007669"/>
    <property type="project" value="UniProtKB-KW"/>
</dbReference>
<dbReference type="Gene3D" id="3.40.50.1820">
    <property type="entry name" value="alpha/beta hydrolase"/>
    <property type="match status" value="1"/>
</dbReference>
<dbReference type="InterPro" id="IPR050471">
    <property type="entry name" value="AB_hydrolase"/>
</dbReference>
<dbReference type="PANTHER" id="PTHR43433:SF5">
    <property type="entry name" value="AB HYDROLASE-1 DOMAIN-CONTAINING PROTEIN"/>
    <property type="match status" value="1"/>
</dbReference>
<proteinExistence type="predicted"/>
<name>A0A9W6IAN5_9ACTN</name>
<dbReference type="EMBL" id="BSEV01000029">
    <property type="protein sequence ID" value="GLK14204.1"/>
    <property type="molecule type" value="Genomic_DNA"/>
</dbReference>
<dbReference type="AlphaFoldDB" id="A0A9W6IAN5"/>
<dbReference type="RefSeq" id="WP_271222449.1">
    <property type="nucleotide sequence ID" value="NZ_BAAAVD010000018.1"/>
</dbReference>
<dbReference type="PANTHER" id="PTHR43433">
    <property type="entry name" value="HYDROLASE, ALPHA/BETA FOLD FAMILY PROTEIN"/>
    <property type="match status" value="1"/>
</dbReference>
<evidence type="ECO:0000313" key="3">
    <source>
        <dbReference type="Proteomes" id="UP001143474"/>
    </source>
</evidence>
<evidence type="ECO:0000313" key="2">
    <source>
        <dbReference type="EMBL" id="GLK14204.1"/>
    </source>
</evidence>
<keyword evidence="2" id="KW-0378">Hydrolase</keyword>
<evidence type="ECO:0000259" key="1">
    <source>
        <dbReference type="Pfam" id="PF12697"/>
    </source>
</evidence>
<dbReference type="InterPro" id="IPR029058">
    <property type="entry name" value="AB_hydrolase_fold"/>
</dbReference>
<organism evidence="2 3">
    <name type="scientific">Streptosporangium carneum</name>
    <dbReference type="NCBI Taxonomy" id="47481"/>
    <lineage>
        <taxon>Bacteria</taxon>
        <taxon>Bacillati</taxon>
        <taxon>Actinomycetota</taxon>
        <taxon>Actinomycetes</taxon>
        <taxon>Streptosporangiales</taxon>
        <taxon>Streptosporangiaceae</taxon>
        <taxon>Streptosporangium</taxon>
    </lineage>
</organism>
<keyword evidence="3" id="KW-1185">Reference proteome</keyword>
<gene>
    <name evidence="2" type="ORF">GCM10017600_76160</name>
</gene>
<reference evidence="2" key="2">
    <citation type="submission" date="2023-01" db="EMBL/GenBank/DDBJ databases">
        <authorList>
            <person name="Sun Q."/>
            <person name="Evtushenko L."/>
        </authorList>
    </citation>
    <scope>NUCLEOTIDE SEQUENCE</scope>
    <source>
        <strain evidence="2">VKM Ac-2007</strain>
    </source>
</reference>
<feature type="domain" description="AB hydrolase-1" evidence="1">
    <location>
        <begin position="35"/>
        <end position="278"/>
    </location>
</feature>
<dbReference type="SUPFAM" id="SSF53474">
    <property type="entry name" value="alpha/beta-Hydrolases"/>
    <property type="match status" value="1"/>
</dbReference>
<sequence length="294" mass="31387">MKYGIADPERLGQAELSDGRKTGWAEWGPEDGTPVLLFSGAGMSRWLGFGKDTVAARGIRLIALERPGLGSSDPDPGRTLESWVADVREFVRLRDLGGVSGSRRGVAVVGFSQGAPFALACAAAGVARAVAIVSGQDELLHPAFADDLDPHLRGMLQAVAADPDGFAASFEKQADAEGLWRLIVSMSSDQDRAVYTDPAFAEHYRRALAEGFSQGPAGYVRDLLVTMSPWPFDVADITVPVDLWYGGHDTSTVHSPDHGATLALRIPTARRRLLPEAGGSLLWTHAEDILTALT</sequence>